<feature type="transmembrane region" description="Helical" evidence="1">
    <location>
        <begin position="132"/>
        <end position="148"/>
    </location>
</feature>
<organism evidence="2 3">
    <name type="scientific">Haemophilus sputorum</name>
    <dbReference type="NCBI Taxonomy" id="1078480"/>
    <lineage>
        <taxon>Bacteria</taxon>
        <taxon>Pseudomonadati</taxon>
        <taxon>Pseudomonadota</taxon>
        <taxon>Gammaproteobacteria</taxon>
        <taxon>Pasteurellales</taxon>
        <taxon>Pasteurellaceae</taxon>
        <taxon>Haemophilus</taxon>
    </lineage>
</organism>
<accession>A0ABX9HUR1</accession>
<keyword evidence="1" id="KW-0472">Membrane</keyword>
<keyword evidence="1" id="KW-0812">Transmembrane</keyword>
<dbReference type="Pfam" id="PF04657">
    <property type="entry name" value="DMT_YdcZ"/>
    <property type="match status" value="1"/>
</dbReference>
<proteinExistence type="predicted"/>
<name>A0ABX9HUR1_9PAST</name>
<sequence length="160" mass="17788">MYFIYLLIAFFAGLGLATQAAINSQLAKSMGDEAIIAALISFAVGTLFLFVIAWWKTDLWQHLSALPQQPAWKFLGGILGAFAVFTTVLLAPKLGISVMLFFIIIGQLISSTTIDYFGLIGMPTQAISPAKWIGLTIIAFGLLFYFFGEKWLYWLKSFWV</sequence>
<dbReference type="InterPro" id="IPR006750">
    <property type="entry name" value="YdcZ"/>
</dbReference>
<dbReference type="RefSeq" id="WP_007525186.1">
    <property type="nucleotide sequence ID" value="NZ_QEQG01000002.1"/>
</dbReference>
<dbReference type="Proteomes" id="UP000253950">
    <property type="component" value="Unassembled WGS sequence"/>
</dbReference>
<reference evidence="2 3" key="1">
    <citation type="submission" date="2018-05" db="EMBL/GenBank/DDBJ databases">
        <title>Draft Genome Sequences for a Diverse set of 7 Haemophilus Species.</title>
        <authorList>
            <person name="Nichols M."/>
            <person name="Topaz N."/>
            <person name="Wang X."/>
            <person name="Wang X."/>
            <person name="Boxrud D."/>
        </authorList>
    </citation>
    <scope>NUCLEOTIDE SEQUENCE [LARGE SCALE GENOMIC DNA]</scope>
    <source>
        <strain evidence="2 3">C2015005473</strain>
    </source>
</reference>
<keyword evidence="3" id="KW-1185">Reference proteome</keyword>
<protein>
    <submittedName>
        <fullName evidence="2">DMT family transporter</fullName>
    </submittedName>
</protein>
<gene>
    <name evidence="2" type="ORF">DPV84_03430</name>
</gene>
<dbReference type="EMBL" id="QEQG01000002">
    <property type="protein sequence ID" value="RDF12600.1"/>
    <property type="molecule type" value="Genomic_DNA"/>
</dbReference>
<evidence type="ECO:0000313" key="2">
    <source>
        <dbReference type="EMBL" id="RDF12600.1"/>
    </source>
</evidence>
<feature type="transmembrane region" description="Helical" evidence="1">
    <location>
        <begin position="74"/>
        <end position="92"/>
    </location>
</feature>
<comment type="caution">
    <text evidence="2">The sequence shown here is derived from an EMBL/GenBank/DDBJ whole genome shotgun (WGS) entry which is preliminary data.</text>
</comment>
<evidence type="ECO:0000256" key="1">
    <source>
        <dbReference type="SAM" id="Phobius"/>
    </source>
</evidence>
<feature type="transmembrane region" description="Helical" evidence="1">
    <location>
        <begin position="98"/>
        <end position="120"/>
    </location>
</feature>
<feature type="transmembrane region" description="Helical" evidence="1">
    <location>
        <begin position="35"/>
        <end position="54"/>
    </location>
</feature>
<dbReference type="PANTHER" id="PTHR34821:SF2">
    <property type="entry name" value="INNER MEMBRANE PROTEIN YDCZ"/>
    <property type="match status" value="1"/>
</dbReference>
<dbReference type="PANTHER" id="PTHR34821">
    <property type="entry name" value="INNER MEMBRANE PROTEIN YDCZ"/>
    <property type="match status" value="1"/>
</dbReference>
<evidence type="ECO:0000313" key="3">
    <source>
        <dbReference type="Proteomes" id="UP000253950"/>
    </source>
</evidence>
<keyword evidence="1" id="KW-1133">Transmembrane helix</keyword>